<feature type="domain" description="Histidine kinase" evidence="10">
    <location>
        <begin position="237"/>
        <end position="424"/>
    </location>
</feature>
<keyword evidence="3 8" id="KW-0597">Phosphoprotein</keyword>
<comment type="catalytic activity">
    <reaction evidence="1">
        <text>ATP + protein L-histidine = ADP + protein N-phospho-L-histidine.</text>
        <dbReference type="EC" id="2.7.13.3"/>
    </reaction>
</comment>
<dbReference type="SUPFAM" id="SSF55874">
    <property type="entry name" value="ATPase domain of HSP90 chaperone/DNA topoisomerase II/histidine kinase"/>
    <property type="match status" value="1"/>
</dbReference>
<dbReference type="InterPro" id="IPR001789">
    <property type="entry name" value="Sig_transdc_resp-reg_receiver"/>
</dbReference>
<keyword evidence="13" id="KW-1185">Reference proteome</keyword>
<keyword evidence="5" id="KW-0547">Nucleotide-binding</keyword>
<dbReference type="SUPFAM" id="SSF52172">
    <property type="entry name" value="CheY-like"/>
    <property type="match status" value="1"/>
</dbReference>
<evidence type="ECO:0000256" key="5">
    <source>
        <dbReference type="ARBA" id="ARBA00022741"/>
    </source>
</evidence>
<name>A0A5B2V922_9HYPH</name>
<dbReference type="Gene3D" id="3.30.565.10">
    <property type="entry name" value="Histidine kinase-like ATPase, C-terminal domain"/>
    <property type="match status" value="1"/>
</dbReference>
<dbReference type="Pfam" id="PF13581">
    <property type="entry name" value="HATPase_c_2"/>
    <property type="match status" value="1"/>
</dbReference>
<accession>A0A5B2V922</accession>
<organism evidence="12 13">
    <name type="scientific">Salinarimonas soli</name>
    <dbReference type="NCBI Taxonomy" id="1638099"/>
    <lineage>
        <taxon>Bacteria</taxon>
        <taxon>Pseudomonadati</taxon>
        <taxon>Pseudomonadota</taxon>
        <taxon>Alphaproteobacteria</taxon>
        <taxon>Hyphomicrobiales</taxon>
        <taxon>Salinarimonadaceae</taxon>
        <taxon>Salinarimonas</taxon>
    </lineage>
</organism>
<feature type="region of interest" description="Disordered" evidence="9">
    <location>
        <begin position="33"/>
        <end position="60"/>
    </location>
</feature>
<keyword evidence="7" id="KW-0067">ATP-binding</keyword>
<evidence type="ECO:0000256" key="6">
    <source>
        <dbReference type="ARBA" id="ARBA00022777"/>
    </source>
</evidence>
<keyword evidence="6" id="KW-0418">Kinase</keyword>
<evidence type="ECO:0000256" key="9">
    <source>
        <dbReference type="SAM" id="MobiDB-lite"/>
    </source>
</evidence>
<dbReference type="OrthoDB" id="489241at2"/>
<dbReference type="Gene3D" id="3.40.50.2300">
    <property type="match status" value="1"/>
</dbReference>
<feature type="domain" description="Response regulatory" evidence="11">
    <location>
        <begin position="101"/>
        <end position="217"/>
    </location>
</feature>
<dbReference type="SMART" id="SM00387">
    <property type="entry name" value="HATPase_c"/>
    <property type="match status" value="1"/>
</dbReference>
<dbReference type="InterPro" id="IPR011495">
    <property type="entry name" value="Sig_transdc_His_kin_sub2_dim/P"/>
</dbReference>
<sequence>MCRRTVLVSKASNRLSVRRERLRFNSKAAAVRRAAVTTSAPGPTSARQGAWPGNRSRSSPLGVTGRGFSVLPCAWSKPVIPGYRDGQIGPLHRVVNMEPRRILLVDDDPDIRDLVHRTIGHEFPAAEIREATDEGSLNGALAGWVPDVLITDFDLRWSDGLKVFEWVKAAAPACCTVMFTGTGDEDLAVRAMKQGFDDYIVKRSSQLRRLAASVRIAYDRHRERRELTENRDLVLKELYHRLHNNLQIVVSLMRMTEKAMMDLEARQQLADLRRRIQALTALQEEFYRSQDFRRVDFEAFLEGLARNLVGLAGGRIGLTTEIASTHLTVDVAAPLGLIANELITNVLKHAFPESATGNLLVSLEQQAGELVLTIKDDGEGSRGKQSSGGGLGARLIERLAEQIGAGVEMNLSDAGVTCTVRLPS</sequence>
<dbReference type="AlphaFoldDB" id="A0A5B2V922"/>
<proteinExistence type="predicted"/>
<comment type="caution">
    <text evidence="12">The sequence shown here is derived from an EMBL/GenBank/DDBJ whole genome shotgun (WGS) entry which is preliminary data.</text>
</comment>
<reference evidence="12 13" key="2">
    <citation type="submission" date="2019-09" db="EMBL/GenBank/DDBJ databases">
        <authorList>
            <person name="Jin C."/>
        </authorList>
    </citation>
    <scope>NUCLEOTIDE SEQUENCE [LARGE SCALE GENOMIC DNA]</scope>
    <source>
        <strain evidence="12 13">BN140002</strain>
    </source>
</reference>
<feature type="modified residue" description="4-aspartylphosphate" evidence="8">
    <location>
        <position position="152"/>
    </location>
</feature>
<dbReference type="EC" id="2.7.13.3" evidence="2"/>
<evidence type="ECO:0000313" key="12">
    <source>
        <dbReference type="EMBL" id="KAA2235993.1"/>
    </source>
</evidence>
<dbReference type="InterPro" id="IPR003594">
    <property type="entry name" value="HATPase_dom"/>
</dbReference>
<dbReference type="GO" id="GO:0005524">
    <property type="term" value="F:ATP binding"/>
    <property type="evidence" value="ECO:0007669"/>
    <property type="project" value="UniProtKB-KW"/>
</dbReference>
<dbReference type="GO" id="GO:0000160">
    <property type="term" value="P:phosphorelay signal transduction system"/>
    <property type="evidence" value="ECO:0007669"/>
    <property type="project" value="InterPro"/>
</dbReference>
<dbReference type="PANTHER" id="PTHR41523:SF8">
    <property type="entry name" value="ETHYLENE RESPONSE SENSOR PROTEIN"/>
    <property type="match status" value="1"/>
</dbReference>
<dbReference type="PANTHER" id="PTHR41523">
    <property type="entry name" value="TWO-COMPONENT SYSTEM SENSOR PROTEIN"/>
    <property type="match status" value="1"/>
</dbReference>
<dbReference type="GO" id="GO:0004673">
    <property type="term" value="F:protein histidine kinase activity"/>
    <property type="evidence" value="ECO:0007669"/>
    <property type="project" value="UniProtKB-EC"/>
</dbReference>
<evidence type="ECO:0000259" key="10">
    <source>
        <dbReference type="PROSITE" id="PS50109"/>
    </source>
</evidence>
<evidence type="ECO:0000259" key="11">
    <source>
        <dbReference type="PROSITE" id="PS50110"/>
    </source>
</evidence>
<gene>
    <name evidence="12" type="ORF">F0L46_17170</name>
</gene>
<evidence type="ECO:0000256" key="2">
    <source>
        <dbReference type="ARBA" id="ARBA00012438"/>
    </source>
</evidence>
<evidence type="ECO:0000313" key="13">
    <source>
        <dbReference type="Proteomes" id="UP000323142"/>
    </source>
</evidence>
<evidence type="ECO:0000256" key="3">
    <source>
        <dbReference type="ARBA" id="ARBA00022553"/>
    </source>
</evidence>
<evidence type="ECO:0000256" key="4">
    <source>
        <dbReference type="ARBA" id="ARBA00022679"/>
    </source>
</evidence>
<evidence type="ECO:0000256" key="7">
    <source>
        <dbReference type="ARBA" id="ARBA00022840"/>
    </source>
</evidence>
<dbReference type="InterPro" id="IPR005467">
    <property type="entry name" value="His_kinase_dom"/>
</dbReference>
<dbReference type="Proteomes" id="UP000323142">
    <property type="component" value="Unassembled WGS sequence"/>
</dbReference>
<dbReference type="CDD" id="cd00156">
    <property type="entry name" value="REC"/>
    <property type="match status" value="1"/>
</dbReference>
<dbReference type="InterPro" id="IPR036890">
    <property type="entry name" value="HATPase_C_sf"/>
</dbReference>
<dbReference type="Pfam" id="PF00072">
    <property type="entry name" value="Response_reg"/>
    <property type="match status" value="1"/>
</dbReference>
<dbReference type="Pfam" id="PF07568">
    <property type="entry name" value="HisKA_2"/>
    <property type="match status" value="1"/>
</dbReference>
<dbReference type="InterPro" id="IPR011006">
    <property type="entry name" value="CheY-like_superfamily"/>
</dbReference>
<dbReference type="SMART" id="SM00448">
    <property type="entry name" value="REC"/>
    <property type="match status" value="1"/>
</dbReference>
<evidence type="ECO:0000256" key="8">
    <source>
        <dbReference type="PROSITE-ProRule" id="PRU00169"/>
    </source>
</evidence>
<keyword evidence="4" id="KW-0808">Transferase</keyword>
<protein>
    <recommendedName>
        <fullName evidence="2">histidine kinase</fullName>
        <ecNumber evidence="2">2.7.13.3</ecNumber>
    </recommendedName>
</protein>
<reference evidence="12 13" key="1">
    <citation type="submission" date="2019-09" db="EMBL/GenBank/DDBJ databases">
        <title>Salinarimonas rosea gen. nov., sp. nov., a new member of the a-2 subgroup of the Proteobacteria.</title>
        <authorList>
            <person name="Liu J."/>
        </authorList>
    </citation>
    <scope>NUCLEOTIDE SEQUENCE [LARGE SCALE GENOMIC DNA]</scope>
    <source>
        <strain evidence="12 13">BN140002</strain>
    </source>
</reference>
<dbReference type="EMBL" id="VUOA01000030">
    <property type="protein sequence ID" value="KAA2235993.1"/>
    <property type="molecule type" value="Genomic_DNA"/>
</dbReference>
<dbReference type="PROSITE" id="PS50110">
    <property type="entry name" value="RESPONSE_REGULATORY"/>
    <property type="match status" value="1"/>
</dbReference>
<dbReference type="PROSITE" id="PS50109">
    <property type="entry name" value="HIS_KIN"/>
    <property type="match status" value="1"/>
</dbReference>
<evidence type="ECO:0000256" key="1">
    <source>
        <dbReference type="ARBA" id="ARBA00000085"/>
    </source>
</evidence>